<dbReference type="AlphaFoldDB" id="A0A0C3L782"/>
<protein>
    <submittedName>
        <fullName evidence="1">Uncharacterized protein</fullName>
    </submittedName>
</protein>
<dbReference type="EMBL" id="KN822979">
    <property type="protein sequence ID" value="KIO29723.1"/>
    <property type="molecule type" value="Genomic_DNA"/>
</dbReference>
<dbReference type="OrthoDB" id="2799068at2759"/>
<evidence type="ECO:0000313" key="2">
    <source>
        <dbReference type="Proteomes" id="UP000054248"/>
    </source>
</evidence>
<evidence type="ECO:0000313" key="1">
    <source>
        <dbReference type="EMBL" id="KIO29723.1"/>
    </source>
</evidence>
<accession>A0A0C3L782</accession>
<sequence length="223" mass="25050">MPDQIREAQNFTFDKLSGIYTLCDKYIIDDIREWALSWLKEILPTSEDDICKMGGVYTSASLVARVIAFARDADLPQFLPLAYYAIATYPWSKDDEFSSFSEAGDSLSEHDGYRIEVGRNAIHAEVLGRAFSCLPDIGLPGRSTCMAAMVNGGTCAKVRQRVWSEPAELVAEVLRSPLEYLDRRVKTPPRNWCSSCTLEAVTQAALMRHALYERLSSFFLLSK</sequence>
<proteinExistence type="predicted"/>
<dbReference type="Proteomes" id="UP000054248">
    <property type="component" value="Unassembled WGS sequence"/>
</dbReference>
<reference evidence="1 2" key="1">
    <citation type="submission" date="2014-04" db="EMBL/GenBank/DDBJ databases">
        <authorList>
            <consortium name="DOE Joint Genome Institute"/>
            <person name="Kuo A."/>
            <person name="Girlanda M."/>
            <person name="Perotto S."/>
            <person name="Kohler A."/>
            <person name="Nagy L.G."/>
            <person name="Floudas D."/>
            <person name="Copeland A."/>
            <person name="Barry K.W."/>
            <person name="Cichocki N."/>
            <person name="Veneault-Fourrey C."/>
            <person name="LaButti K."/>
            <person name="Lindquist E.A."/>
            <person name="Lipzen A."/>
            <person name="Lundell T."/>
            <person name="Morin E."/>
            <person name="Murat C."/>
            <person name="Sun H."/>
            <person name="Tunlid A."/>
            <person name="Henrissat B."/>
            <person name="Grigoriev I.V."/>
            <person name="Hibbett D.S."/>
            <person name="Martin F."/>
            <person name="Nordberg H.P."/>
            <person name="Cantor M.N."/>
            <person name="Hua S.X."/>
        </authorList>
    </citation>
    <scope>NUCLEOTIDE SEQUENCE [LARGE SCALE GENOMIC DNA]</scope>
    <source>
        <strain evidence="1 2">MUT 4182</strain>
    </source>
</reference>
<gene>
    <name evidence="1" type="ORF">M407DRAFT_21149</name>
</gene>
<name>A0A0C3L782_9AGAM</name>
<keyword evidence="2" id="KW-1185">Reference proteome</keyword>
<dbReference type="HOGENOM" id="CLU_1240940_0_0_1"/>
<organism evidence="1 2">
    <name type="scientific">Tulasnella calospora MUT 4182</name>
    <dbReference type="NCBI Taxonomy" id="1051891"/>
    <lineage>
        <taxon>Eukaryota</taxon>
        <taxon>Fungi</taxon>
        <taxon>Dikarya</taxon>
        <taxon>Basidiomycota</taxon>
        <taxon>Agaricomycotina</taxon>
        <taxon>Agaricomycetes</taxon>
        <taxon>Cantharellales</taxon>
        <taxon>Tulasnellaceae</taxon>
        <taxon>Tulasnella</taxon>
    </lineage>
</organism>
<reference evidence="2" key="2">
    <citation type="submission" date="2015-01" db="EMBL/GenBank/DDBJ databases">
        <title>Evolutionary Origins and Diversification of the Mycorrhizal Mutualists.</title>
        <authorList>
            <consortium name="DOE Joint Genome Institute"/>
            <consortium name="Mycorrhizal Genomics Consortium"/>
            <person name="Kohler A."/>
            <person name="Kuo A."/>
            <person name="Nagy L.G."/>
            <person name="Floudas D."/>
            <person name="Copeland A."/>
            <person name="Barry K.W."/>
            <person name="Cichocki N."/>
            <person name="Veneault-Fourrey C."/>
            <person name="LaButti K."/>
            <person name="Lindquist E.A."/>
            <person name="Lipzen A."/>
            <person name="Lundell T."/>
            <person name="Morin E."/>
            <person name="Murat C."/>
            <person name="Riley R."/>
            <person name="Ohm R."/>
            <person name="Sun H."/>
            <person name="Tunlid A."/>
            <person name="Henrissat B."/>
            <person name="Grigoriev I.V."/>
            <person name="Hibbett D.S."/>
            <person name="Martin F."/>
        </authorList>
    </citation>
    <scope>NUCLEOTIDE SEQUENCE [LARGE SCALE GENOMIC DNA]</scope>
    <source>
        <strain evidence="2">MUT 4182</strain>
    </source>
</reference>